<dbReference type="GO" id="GO:0005737">
    <property type="term" value="C:cytoplasm"/>
    <property type="evidence" value="ECO:0007669"/>
    <property type="project" value="TreeGrafter"/>
</dbReference>
<sequence length="95" mass="10633">MNSWYRLDGATVILLVYTQPRASKTKVVGLHDGMLKIACCSPPVDGKANKELIVFLSRLLDCRKCDIELLRGQSSRRKQFVLTGVDAELLDKLIV</sequence>
<dbReference type="AlphaFoldDB" id="Q6AQ55"/>
<dbReference type="InterPro" id="IPR003746">
    <property type="entry name" value="DUF167"/>
</dbReference>
<gene>
    <name evidence="3" type="ordered locus">DP0789</name>
</gene>
<dbReference type="HOGENOM" id="CLU_130694_5_0_7"/>
<accession>Q6AQ55</accession>
<dbReference type="SUPFAM" id="SSF69786">
    <property type="entry name" value="YggU-like"/>
    <property type="match status" value="1"/>
</dbReference>
<dbReference type="STRING" id="177439.DP0789"/>
<evidence type="ECO:0000313" key="3">
    <source>
        <dbReference type="EMBL" id="CAG35518.1"/>
    </source>
</evidence>
<protein>
    <recommendedName>
        <fullName evidence="2">UPF0235 protein DP0789</fullName>
    </recommendedName>
</protein>
<evidence type="ECO:0000256" key="1">
    <source>
        <dbReference type="ARBA" id="ARBA00010364"/>
    </source>
</evidence>
<keyword evidence="4" id="KW-1185">Reference proteome</keyword>
<dbReference type="NCBIfam" id="TIGR00251">
    <property type="entry name" value="DUF167 family protein"/>
    <property type="match status" value="1"/>
</dbReference>
<dbReference type="Gene3D" id="3.30.1200.10">
    <property type="entry name" value="YggU-like"/>
    <property type="match status" value="1"/>
</dbReference>
<dbReference type="SMART" id="SM01152">
    <property type="entry name" value="DUF167"/>
    <property type="match status" value="1"/>
</dbReference>
<dbReference type="OrthoDB" id="9800587at2"/>
<dbReference type="HAMAP" id="MF_00634">
    <property type="entry name" value="UPF0235"/>
    <property type="match status" value="1"/>
</dbReference>
<dbReference type="PANTHER" id="PTHR13420">
    <property type="entry name" value="UPF0235 PROTEIN C15ORF40"/>
    <property type="match status" value="1"/>
</dbReference>
<dbReference type="eggNOG" id="COG1872">
    <property type="taxonomic scope" value="Bacteria"/>
</dbReference>
<dbReference type="KEGG" id="dps:DP0789"/>
<dbReference type="Proteomes" id="UP000000602">
    <property type="component" value="Chromosome"/>
</dbReference>
<evidence type="ECO:0000313" key="4">
    <source>
        <dbReference type="Proteomes" id="UP000000602"/>
    </source>
</evidence>
<evidence type="ECO:0000256" key="2">
    <source>
        <dbReference type="HAMAP-Rule" id="MF_00634"/>
    </source>
</evidence>
<organism evidence="3 4">
    <name type="scientific">Desulfotalea psychrophila (strain LSv54 / DSM 12343)</name>
    <dbReference type="NCBI Taxonomy" id="177439"/>
    <lineage>
        <taxon>Bacteria</taxon>
        <taxon>Pseudomonadati</taxon>
        <taxon>Thermodesulfobacteriota</taxon>
        <taxon>Desulfobulbia</taxon>
        <taxon>Desulfobulbales</taxon>
        <taxon>Desulfocapsaceae</taxon>
        <taxon>Desulfotalea</taxon>
    </lineage>
</organism>
<comment type="similarity">
    <text evidence="1 2">Belongs to the UPF0235 family.</text>
</comment>
<dbReference type="PANTHER" id="PTHR13420:SF7">
    <property type="entry name" value="UPF0235 PROTEIN C15ORF40"/>
    <property type="match status" value="1"/>
</dbReference>
<name>Q6AQ55_DESPS</name>
<proteinExistence type="inferred from homology"/>
<dbReference type="Pfam" id="PF02594">
    <property type="entry name" value="DUF167"/>
    <property type="match status" value="1"/>
</dbReference>
<dbReference type="InterPro" id="IPR036591">
    <property type="entry name" value="YggU-like_sf"/>
</dbReference>
<dbReference type="RefSeq" id="WP_011188034.1">
    <property type="nucleotide sequence ID" value="NC_006138.1"/>
</dbReference>
<reference evidence="4" key="1">
    <citation type="journal article" date="2004" name="Environ. Microbiol.">
        <title>The genome of Desulfotalea psychrophila, a sulfate-reducing bacterium from permanently cold Arctic sediments.</title>
        <authorList>
            <person name="Rabus R."/>
            <person name="Ruepp A."/>
            <person name="Frickey T."/>
            <person name="Rattei T."/>
            <person name="Fartmann B."/>
            <person name="Stark M."/>
            <person name="Bauer M."/>
            <person name="Zibat A."/>
            <person name="Lombardot T."/>
            <person name="Becker I."/>
            <person name="Amann J."/>
            <person name="Gellner K."/>
            <person name="Teeling H."/>
            <person name="Leuschner W.D."/>
            <person name="Gloeckner F.-O."/>
            <person name="Lupas A.N."/>
            <person name="Amann R."/>
            <person name="Klenk H.-P."/>
        </authorList>
    </citation>
    <scope>NUCLEOTIDE SEQUENCE [LARGE SCALE GENOMIC DNA]</scope>
    <source>
        <strain evidence="4">DSM 12343 / LSv54</strain>
    </source>
</reference>
<dbReference type="EMBL" id="CR522870">
    <property type="protein sequence ID" value="CAG35518.1"/>
    <property type="molecule type" value="Genomic_DNA"/>
</dbReference>